<dbReference type="EMBL" id="JAHQIW010005168">
    <property type="protein sequence ID" value="KAJ1365069.1"/>
    <property type="molecule type" value="Genomic_DNA"/>
</dbReference>
<feature type="binding site" evidence="2">
    <location>
        <position position="161"/>
    </location>
    <ligand>
        <name>Zn(2+)</name>
        <dbReference type="ChEBI" id="CHEBI:29105"/>
        <note>catalytic</note>
    </ligand>
</feature>
<name>A0AAD5NDA6_PARTN</name>
<dbReference type="SUPFAM" id="SSF55486">
    <property type="entry name" value="Metalloproteases ('zincins'), catalytic domain"/>
    <property type="match status" value="1"/>
</dbReference>
<dbReference type="PROSITE" id="PS51864">
    <property type="entry name" value="ASTACIN"/>
    <property type="match status" value="1"/>
</dbReference>
<comment type="cofactor">
    <cofactor evidence="2 3">
        <name>Zn(2+)</name>
        <dbReference type="ChEBI" id="CHEBI:29105"/>
    </cofactor>
    <text evidence="2 3">Binds 1 zinc ion per subunit.</text>
</comment>
<keyword evidence="7" id="KW-1185">Reference proteome</keyword>
<reference evidence="6" key="1">
    <citation type="submission" date="2021-06" db="EMBL/GenBank/DDBJ databases">
        <title>Parelaphostrongylus tenuis whole genome reference sequence.</title>
        <authorList>
            <person name="Garwood T.J."/>
            <person name="Larsen P.A."/>
            <person name="Fountain-Jones N.M."/>
            <person name="Garbe J.R."/>
            <person name="Macchietto M.G."/>
            <person name="Kania S.A."/>
            <person name="Gerhold R.W."/>
            <person name="Richards J.E."/>
            <person name="Wolf T.M."/>
        </authorList>
    </citation>
    <scope>NUCLEOTIDE SEQUENCE</scope>
    <source>
        <strain evidence="6">MNPRO001-30</strain>
        <tissue evidence="6">Meninges</tissue>
    </source>
</reference>
<dbReference type="GO" id="GO:0008270">
    <property type="term" value="F:zinc ion binding"/>
    <property type="evidence" value="ECO:0007669"/>
    <property type="project" value="UniProtKB-UniRule"/>
</dbReference>
<keyword evidence="1 2" id="KW-1015">Disulfide bond</keyword>
<dbReference type="InterPro" id="IPR001506">
    <property type="entry name" value="Peptidase_M12A"/>
</dbReference>
<gene>
    <name evidence="6" type="ORF">KIN20_025294</name>
</gene>
<feature type="binding site" evidence="2">
    <location>
        <position position="155"/>
    </location>
    <ligand>
        <name>Zn(2+)</name>
        <dbReference type="ChEBI" id="CHEBI:29105"/>
        <note>catalytic</note>
    </ligand>
</feature>
<feature type="signal peptide" evidence="3">
    <location>
        <begin position="1"/>
        <end position="19"/>
    </location>
</feature>
<feature type="binding site" evidence="2">
    <location>
        <position position="151"/>
    </location>
    <ligand>
        <name>Zn(2+)</name>
        <dbReference type="ChEBI" id="CHEBI:29105"/>
        <note>catalytic</note>
    </ligand>
</feature>
<dbReference type="InterPro" id="IPR034035">
    <property type="entry name" value="Astacin-like_dom"/>
</dbReference>
<protein>
    <recommendedName>
        <fullName evidence="3">Metalloendopeptidase</fullName>
        <ecNumber evidence="3">3.4.24.-</ecNumber>
    </recommendedName>
</protein>
<keyword evidence="3" id="KW-0732">Signal</keyword>
<dbReference type="EC" id="3.4.24.-" evidence="3"/>
<evidence type="ECO:0000259" key="5">
    <source>
        <dbReference type="PROSITE" id="PS51864"/>
    </source>
</evidence>
<dbReference type="GO" id="GO:0006508">
    <property type="term" value="P:proteolysis"/>
    <property type="evidence" value="ECO:0007669"/>
    <property type="project" value="UniProtKB-KW"/>
</dbReference>
<comment type="caution">
    <text evidence="2">Lacks conserved residue(s) required for the propagation of feature annotation.</text>
</comment>
<keyword evidence="2 3" id="KW-0482">Metalloprotease</keyword>
<evidence type="ECO:0000256" key="2">
    <source>
        <dbReference type="PROSITE-ProRule" id="PRU01211"/>
    </source>
</evidence>
<dbReference type="CDD" id="cd04280">
    <property type="entry name" value="ZnMc_astacin_like"/>
    <property type="match status" value="1"/>
</dbReference>
<feature type="chain" id="PRO_5041768938" description="Metalloendopeptidase" evidence="3">
    <location>
        <begin position="20"/>
        <end position="326"/>
    </location>
</feature>
<dbReference type="AlphaFoldDB" id="A0AAD5NDA6"/>
<evidence type="ECO:0000256" key="1">
    <source>
        <dbReference type="ARBA" id="ARBA00023157"/>
    </source>
</evidence>
<proteinExistence type="predicted"/>
<feature type="domain" description="Peptidase M12A" evidence="5">
    <location>
        <begin position="51"/>
        <end position="253"/>
    </location>
</feature>
<feature type="region of interest" description="Disordered" evidence="4">
    <location>
        <begin position="37"/>
        <end position="57"/>
    </location>
</feature>
<keyword evidence="2 3" id="KW-0645">Protease</keyword>
<comment type="caution">
    <text evidence="6">The sequence shown here is derived from an EMBL/GenBank/DDBJ whole genome shotgun (WGS) entry which is preliminary data.</text>
</comment>
<evidence type="ECO:0000256" key="4">
    <source>
        <dbReference type="SAM" id="MobiDB-lite"/>
    </source>
</evidence>
<accession>A0AAD5NDA6</accession>
<dbReference type="PANTHER" id="PTHR10127">
    <property type="entry name" value="DISCOIDIN, CUB, EGF, LAMININ , AND ZINC METALLOPROTEASE DOMAIN CONTAINING"/>
    <property type="match status" value="1"/>
</dbReference>
<dbReference type="SMART" id="SM00235">
    <property type="entry name" value="ZnMc"/>
    <property type="match status" value="1"/>
</dbReference>
<dbReference type="Pfam" id="PF01400">
    <property type="entry name" value="Astacin"/>
    <property type="match status" value="1"/>
</dbReference>
<dbReference type="InterPro" id="IPR006026">
    <property type="entry name" value="Peptidase_Metallo"/>
</dbReference>
<dbReference type="InterPro" id="IPR024079">
    <property type="entry name" value="MetalloPept_cat_dom_sf"/>
</dbReference>
<sequence>MNVLFVFLFVLSLAKFLSTNFVKRGPLIDIYEQKGGDTKSSPILSPRAFPRGVNNTENTEGGRCDNVVIPFIITGQYEPHEQKLIIAAMNEIAHNTCVRFRQRKHEKDYVNIRNDVEKGCFSSVGMEGGEQILNLEASSKGSCMSFHIIFHELLHAVGLNHEHSRYDRDEYVKVHYENVRKEWRSQFDKCPYPLEYDIPYDYKSIMHYSERAFSKNNGITLETLDPHYQNIIGNVRRPSNNDYLKVCAMYRCATCIGEEVVVEDIPSQPTVTESQLSQCYDLHPEACRVGVSRGLIKCQKPGHRNACCQTCKKSHRFDEFLIEYYS</sequence>
<evidence type="ECO:0000313" key="6">
    <source>
        <dbReference type="EMBL" id="KAJ1365069.1"/>
    </source>
</evidence>
<dbReference type="PANTHER" id="PTHR10127:SF880">
    <property type="entry name" value="ZINC METALLOPROTEINASE NAS-5"/>
    <property type="match status" value="1"/>
</dbReference>
<keyword evidence="2 3" id="KW-0862">Zinc</keyword>
<feature type="disulfide bond" evidence="2">
    <location>
        <begin position="97"/>
        <end position="252"/>
    </location>
</feature>
<feature type="active site" evidence="2">
    <location>
        <position position="152"/>
    </location>
</feature>
<dbReference type="PRINTS" id="PR00480">
    <property type="entry name" value="ASTACIN"/>
</dbReference>
<evidence type="ECO:0000313" key="7">
    <source>
        <dbReference type="Proteomes" id="UP001196413"/>
    </source>
</evidence>
<dbReference type="Gene3D" id="3.40.390.10">
    <property type="entry name" value="Collagenase (Catalytic Domain)"/>
    <property type="match status" value="1"/>
</dbReference>
<keyword evidence="2 3" id="KW-0378">Hydrolase</keyword>
<keyword evidence="2 3" id="KW-0479">Metal-binding</keyword>
<dbReference type="Proteomes" id="UP001196413">
    <property type="component" value="Unassembled WGS sequence"/>
</dbReference>
<organism evidence="6 7">
    <name type="scientific">Parelaphostrongylus tenuis</name>
    <name type="common">Meningeal worm</name>
    <dbReference type="NCBI Taxonomy" id="148309"/>
    <lineage>
        <taxon>Eukaryota</taxon>
        <taxon>Metazoa</taxon>
        <taxon>Ecdysozoa</taxon>
        <taxon>Nematoda</taxon>
        <taxon>Chromadorea</taxon>
        <taxon>Rhabditida</taxon>
        <taxon>Rhabditina</taxon>
        <taxon>Rhabditomorpha</taxon>
        <taxon>Strongyloidea</taxon>
        <taxon>Metastrongylidae</taxon>
        <taxon>Parelaphostrongylus</taxon>
    </lineage>
</organism>
<dbReference type="GO" id="GO:0004222">
    <property type="term" value="F:metalloendopeptidase activity"/>
    <property type="evidence" value="ECO:0007669"/>
    <property type="project" value="UniProtKB-UniRule"/>
</dbReference>
<evidence type="ECO:0000256" key="3">
    <source>
        <dbReference type="RuleBase" id="RU361183"/>
    </source>
</evidence>